<evidence type="ECO:0000313" key="5">
    <source>
        <dbReference type="EMBL" id="CAD7451870.1"/>
    </source>
</evidence>
<feature type="chain" id="PRO_5031158555" description="Peptidase S1 domain-containing protein" evidence="3">
    <location>
        <begin position="32"/>
        <end position="301"/>
    </location>
</feature>
<dbReference type="InterPro" id="IPR009003">
    <property type="entry name" value="Peptidase_S1_PA"/>
</dbReference>
<accession>A0A7R9I8P5</accession>
<comment type="similarity">
    <text evidence="2">Belongs to the peptidase S1 family. CLIP subfamily.</text>
</comment>
<feature type="signal peptide" evidence="3">
    <location>
        <begin position="1"/>
        <end position="31"/>
    </location>
</feature>
<evidence type="ECO:0000256" key="1">
    <source>
        <dbReference type="ARBA" id="ARBA00023157"/>
    </source>
</evidence>
<sequence length="301" mass="33305">MISVRMYLTAHSSMGIVIVLFLLALIQLTSSTTKKEVDYNQLILIAPTQDNVPQYQNSSVKIGHGNPAYNGQFSHQVFVTVDHSNYCAGSLVSRYWVLTTAQCVKAGTTYILTLGVCNIYVTEAPALIINTRIAVAHHLYNKIAFSNNIGVIKIVAGVYFNQYIRPVSLPRYSDVNTTYELQEVQISGWGYTCNGHEVISEHLLYVDTRVSSNSECEHTFGKRVVTASTLCVSGRGLKGPLYGDSGSPTVINMEDGEYMQIGITSFVSEKACSYSVPSGHTRLTSYLDWIQEHTDIYIMPS</sequence>
<gene>
    <name evidence="5" type="ORF">TTEB3V08_LOCUS70</name>
</gene>
<feature type="domain" description="Peptidase S1" evidence="4">
    <location>
        <begin position="62"/>
        <end position="295"/>
    </location>
</feature>
<dbReference type="Gene3D" id="2.40.10.10">
    <property type="entry name" value="Trypsin-like serine proteases"/>
    <property type="match status" value="1"/>
</dbReference>
<keyword evidence="3" id="KW-0732">Signal</keyword>
<dbReference type="EMBL" id="OE000009">
    <property type="protein sequence ID" value="CAD7451870.1"/>
    <property type="molecule type" value="Genomic_DNA"/>
</dbReference>
<dbReference type="AlphaFoldDB" id="A0A7R9I8P5"/>
<dbReference type="CDD" id="cd00190">
    <property type="entry name" value="Tryp_SPc"/>
    <property type="match status" value="1"/>
</dbReference>
<dbReference type="GO" id="GO:0006508">
    <property type="term" value="P:proteolysis"/>
    <property type="evidence" value="ECO:0007669"/>
    <property type="project" value="InterPro"/>
</dbReference>
<name>A0A7R9I8P5_9NEOP</name>
<evidence type="ECO:0000259" key="4">
    <source>
        <dbReference type="PROSITE" id="PS50240"/>
    </source>
</evidence>
<dbReference type="SMART" id="SM00020">
    <property type="entry name" value="Tryp_SPc"/>
    <property type="match status" value="1"/>
</dbReference>
<dbReference type="FunFam" id="2.40.10.10:FF:000068">
    <property type="entry name" value="transmembrane protease serine 2"/>
    <property type="match status" value="1"/>
</dbReference>
<reference evidence="5" key="1">
    <citation type="submission" date="2020-11" db="EMBL/GenBank/DDBJ databases">
        <authorList>
            <person name="Tran Van P."/>
        </authorList>
    </citation>
    <scope>NUCLEOTIDE SEQUENCE</scope>
</reference>
<organism evidence="5">
    <name type="scientific">Timema tahoe</name>
    <dbReference type="NCBI Taxonomy" id="61484"/>
    <lineage>
        <taxon>Eukaryota</taxon>
        <taxon>Metazoa</taxon>
        <taxon>Ecdysozoa</taxon>
        <taxon>Arthropoda</taxon>
        <taxon>Hexapoda</taxon>
        <taxon>Insecta</taxon>
        <taxon>Pterygota</taxon>
        <taxon>Neoptera</taxon>
        <taxon>Polyneoptera</taxon>
        <taxon>Phasmatodea</taxon>
        <taxon>Timematodea</taxon>
        <taxon>Timematoidea</taxon>
        <taxon>Timematidae</taxon>
        <taxon>Timema</taxon>
    </lineage>
</organism>
<dbReference type="PRINTS" id="PR00722">
    <property type="entry name" value="CHYMOTRYPSIN"/>
</dbReference>
<dbReference type="InterPro" id="IPR001254">
    <property type="entry name" value="Trypsin_dom"/>
</dbReference>
<evidence type="ECO:0000256" key="3">
    <source>
        <dbReference type="SAM" id="SignalP"/>
    </source>
</evidence>
<dbReference type="GO" id="GO:0004252">
    <property type="term" value="F:serine-type endopeptidase activity"/>
    <property type="evidence" value="ECO:0007669"/>
    <property type="project" value="InterPro"/>
</dbReference>
<dbReference type="PANTHER" id="PTHR24256">
    <property type="entry name" value="TRYPTASE-RELATED"/>
    <property type="match status" value="1"/>
</dbReference>
<dbReference type="SUPFAM" id="SSF50494">
    <property type="entry name" value="Trypsin-like serine proteases"/>
    <property type="match status" value="1"/>
</dbReference>
<dbReference type="Pfam" id="PF00089">
    <property type="entry name" value="Trypsin"/>
    <property type="match status" value="1"/>
</dbReference>
<dbReference type="InterPro" id="IPR001314">
    <property type="entry name" value="Peptidase_S1A"/>
</dbReference>
<dbReference type="InterPro" id="IPR051487">
    <property type="entry name" value="Ser/Thr_Proteases_Immune/Dev"/>
</dbReference>
<evidence type="ECO:0000256" key="2">
    <source>
        <dbReference type="ARBA" id="ARBA00024195"/>
    </source>
</evidence>
<keyword evidence="1" id="KW-1015">Disulfide bond</keyword>
<protein>
    <recommendedName>
        <fullName evidence="4">Peptidase S1 domain-containing protein</fullName>
    </recommendedName>
</protein>
<dbReference type="InterPro" id="IPR043504">
    <property type="entry name" value="Peptidase_S1_PA_chymotrypsin"/>
</dbReference>
<proteinExistence type="inferred from homology"/>
<dbReference type="PROSITE" id="PS50240">
    <property type="entry name" value="TRYPSIN_DOM"/>
    <property type="match status" value="1"/>
</dbReference>